<keyword evidence="3" id="KW-1185">Reference proteome</keyword>
<feature type="domain" description="N-acetyltransferase" evidence="1">
    <location>
        <begin position="1"/>
        <end position="154"/>
    </location>
</feature>
<dbReference type="InterPro" id="IPR000182">
    <property type="entry name" value="GNAT_dom"/>
</dbReference>
<dbReference type="RefSeq" id="WP_354556440.1">
    <property type="nucleotide sequence ID" value="NZ_JBEPMB010000002.1"/>
</dbReference>
<reference evidence="2 3" key="1">
    <citation type="submission" date="2024-06" db="EMBL/GenBank/DDBJ databases">
        <title>Genomic Encyclopedia of Type Strains, Phase IV (KMG-IV): sequencing the most valuable type-strain genomes for metagenomic binning, comparative biology and taxonomic classification.</title>
        <authorList>
            <person name="Goeker M."/>
        </authorList>
    </citation>
    <scope>NUCLEOTIDE SEQUENCE [LARGE SCALE GENOMIC DNA]</scope>
    <source>
        <strain evidence="2 3">DSM 29780</strain>
    </source>
</reference>
<dbReference type="PANTHER" id="PTHR43415">
    <property type="entry name" value="SPERMIDINE N(1)-ACETYLTRANSFERASE"/>
    <property type="match status" value="1"/>
</dbReference>
<sequence length="195" mass="21645">MFVRPATEADLAAIMDIERTPGFDAYVGRSERAQHEALMAAADCRYVMLEGERGPVGFAILQGIGSANHVVYLKRIAIRSPGKGLGKRFLSELIRLSFKEYGAEKFWLDAFETNARARHVYAACGLQHDGVLREHYPLADGSRANLVIMSILKREWLDAEARRQSLLIAEADARDPSLGALMDAAWADVNDDPNR</sequence>
<dbReference type="CDD" id="cd04301">
    <property type="entry name" value="NAT_SF"/>
    <property type="match status" value="1"/>
</dbReference>
<protein>
    <submittedName>
        <fullName evidence="2">RimJ/RimL family protein N-acetyltransferase</fullName>
    </submittedName>
</protein>
<dbReference type="InterPro" id="IPR016181">
    <property type="entry name" value="Acyl_CoA_acyltransferase"/>
</dbReference>
<evidence type="ECO:0000259" key="1">
    <source>
        <dbReference type="PROSITE" id="PS51186"/>
    </source>
</evidence>
<gene>
    <name evidence="2" type="ORF">ABID16_002277</name>
</gene>
<evidence type="ECO:0000313" key="3">
    <source>
        <dbReference type="Proteomes" id="UP001549047"/>
    </source>
</evidence>
<dbReference type="PANTHER" id="PTHR43415:SF3">
    <property type="entry name" value="GNAT-FAMILY ACETYLTRANSFERASE"/>
    <property type="match status" value="1"/>
</dbReference>
<dbReference type="EMBL" id="JBEPMB010000002">
    <property type="protein sequence ID" value="MET3613948.1"/>
    <property type="molecule type" value="Genomic_DNA"/>
</dbReference>
<name>A0ABV2IZN3_9HYPH</name>
<comment type="caution">
    <text evidence="2">The sequence shown here is derived from an EMBL/GenBank/DDBJ whole genome shotgun (WGS) entry which is preliminary data.</text>
</comment>
<proteinExistence type="predicted"/>
<accession>A0ABV2IZN3</accession>
<dbReference type="PROSITE" id="PS51186">
    <property type="entry name" value="GNAT"/>
    <property type="match status" value="1"/>
</dbReference>
<dbReference type="SUPFAM" id="SSF55729">
    <property type="entry name" value="Acyl-CoA N-acyltransferases (Nat)"/>
    <property type="match status" value="1"/>
</dbReference>
<dbReference type="Pfam" id="PF00583">
    <property type="entry name" value="Acetyltransf_1"/>
    <property type="match status" value="1"/>
</dbReference>
<dbReference type="Proteomes" id="UP001549047">
    <property type="component" value="Unassembled WGS sequence"/>
</dbReference>
<evidence type="ECO:0000313" key="2">
    <source>
        <dbReference type="EMBL" id="MET3613948.1"/>
    </source>
</evidence>
<organism evidence="2 3">
    <name type="scientific">Rhizobium aquaticum</name>
    <dbReference type="NCBI Taxonomy" id="1549636"/>
    <lineage>
        <taxon>Bacteria</taxon>
        <taxon>Pseudomonadati</taxon>
        <taxon>Pseudomonadota</taxon>
        <taxon>Alphaproteobacteria</taxon>
        <taxon>Hyphomicrobiales</taxon>
        <taxon>Rhizobiaceae</taxon>
        <taxon>Rhizobium/Agrobacterium group</taxon>
        <taxon>Rhizobium</taxon>
    </lineage>
</organism>
<dbReference type="Gene3D" id="3.40.630.30">
    <property type="match status" value="1"/>
</dbReference>